<evidence type="ECO:0000313" key="2">
    <source>
        <dbReference type="EMBL" id="MEU0712460.1"/>
    </source>
</evidence>
<organism evidence="2 3">
    <name type="scientific">Streptomyces lavendulocolor</name>
    <dbReference type="NCBI Taxonomy" id="67316"/>
    <lineage>
        <taxon>Bacteria</taxon>
        <taxon>Bacillati</taxon>
        <taxon>Actinomycetota</taxon>
        <taxon>Actinomycetes</taxon>
        <taxon>Kitasatosporales</taxon>
        <taxon>Streptomycetaceae</taxon>
        <taxon>Streptomyces</taxon>
    </lineage>
</organism>
<name>A0ABV2WGI8_9ACTN</name>
<sequence length="377" mass="40447">MIEEMQPDPGAARITGRAPALRPSVPLYRHMLYGTGLTNALDFLVLSHIHFMCEDGKDFSVDDVVTALRAEGILSANGKGLIGSKAVYESIARLRAAGFLHRTQDNGGSFGKVSYTFYEFPASNPHWTPPGVSVSGSNDPLLLSGEAGSPLLASNHVSAGQTASPDKARADKARADRRSGKQHVSAGQTASPDRRSGKPSPPHPPEEEVTPPPPTPSNPSASLPSQREEEPPFSPEEKAAAAEFLQTMRTWQAGRATAVKNSALLLRTMRQQGWPVITGMDGEIRELLEREIFKDTTGALSYARLLPGWLRDLRRFALVRPKDTQRSGAGNAAAVRAALIAACGRCDELGWVLDDDDDGPNVRCTHPGVSTGTEASR</sequence>
<evidence type="ECO:0000313" key="3">
    <source>
        <dbReference type="Proteomes" id="UP001550378"/>
    </source>
</evidence>
<feature type="compositionally biased region" description="Basic and acidic residues" evidence="1">
    <location>
        <begin position="166"/>
        <end position="179"/>
    </location>
</feature>
<comment type="caution">
    <text evidence="2">The sequence shown here is derived from an EMBL/GenBank/DDBJ whole genome shotgun (WGS) entry which is preliminary data.</text>
</comment>
<dbReference type="RefSeq" id="WP_359807513.1">
    <property type="nucleotide sequence ID" value="NZ_JBEXZQ010000089.1"/>
</dbReference>
<evidence type="ECO:0000256" key="1">
    <source>
        <dbReference type="SAM" id="MobiDB-lite"/>
    </source>
</evidence>
<accession>A0ABV2WGI8</accession>
<keyword evidence="3" id="KW-1185">Reference proteome</keyword>
<proteinExistence type="predicted"/>
<feature type="compositionally biased region" description="Basic and acidic residues" evidence="1">
    <location>
        <begin position="226"/>
        <end position="238"/>
    </location>
</feature>
<protein>
    <submittedName>
        <fullName evidence="2">Uncharacterized protein</fullName>
    </submittedName>
</protein>
<dbReference type="Proteomes" id="UP001550378">
    <property type="component" value="Unassembled WGS sequence"/>
</dbReference>
<gene>
    <name evidence="2" type="ORF">ABZ508_34430</name>
</gene>
<feature type="region of interest" description="Disordered" evidence="1">
    <location>
        <begin position="138"/>
        <end position="238"/>
    </location>
</feature>
<feature type="compositionally biased region" description="Polar residues" evidence="1">
    <location>
        <begin position="155"/>
        <end position="164"/>
    </location>
</feature>
<dbReference type="EMBL" id="JBEXZR010000060">
    <property type="protein sequence ID" value="MEU0712460.1"/>
    <property type="molecule type" value="Genomic_DNA"/>
</dbReference>
<reference evidence="2 3" key="1">
    <citation type="submission" date="2024-06" db="EMBL/GenBank/DDBJ databases">
        <title>The Natural Products Discovery Center: Release of the First 8490 Sequenced Strains for Exploring Actinobacteria Biosynthetic Diversity.</title>
        <authorList>
            <person name="Kalkreuter E."/>
            <person name="Kautsar S.A."/>
            <person name="Yang D."/>
            <person name="Bader C.D."/>
            <person name="Teijaro C.N."/>
            <person name="Fluegel L."/>
            <person name="Davis C.M."/>
            <person name="Simpson J.R."/>
            <person name="Lauterbach L."/>
            <person name="Steele A.D."/>
            <person name="Gui C."/>
            <person name="Meng S."/>
            <person name="Li G."/>
            <person name="Viehrig K."/>
            <person name="Ye F."/>
            <person name="Su P."/>
            <person name="Kiefer A.F."/>
            <person name="Nichols A."/>
            <person name="Cepeda A.J."/>
            <person name="Yan W."/>
            <person name="Fan B."/>
            <person name="Jiang Y."/>
            <person name="Adhikari A."/>
            <person name="Zheng C.-J."/>
            <person name="Schuster L."/>
            <person name="Cowan T.M."/>
            <person name="Smanski M.J."/>
            <person name="Chevrette M.G."/>
            <person name="De Carvalho L.P.S."/>
            <person name="Shen B."/>
        </authorList>
    </citation>
    <scope>NUCLEOTIDE SEQUENCE [LARGE SCALE GENOMIC DNA]</scope>
    <source>
        <strain evidence="2 3">NPDC006337</strain>
    </source>
</reference>